<gene>
    <name evidence="2" type="ORF">Glove_243g15</name>
</gene>
<proteinExistence type="predicted"/>
<protein>
    <submittedName>
        <fullName evidence="2">Uncharacterized protein</fullName>
    </submittedName>
</protein>
<evidence type="ECO:0000256" key="1">
    <source>
        <dbReference type="SAM" id="MobiDB-lite"/>
    </source>
</evidence>
<feature type="region of interest" description="Disordered" evidence="1">
    <location>
        <begin position="268"/>
        <end position="291"/>
    </location>
</feature>
<accession>A0A397IBP0</accession>
<evidence type="ECO:0000313" key="3">
    <source>
        <dbReference type="Proteomes" id="UP000266861"/>
    </source>
</evidence>
<evidence type="ECO:0000313" key="2">
    <source>
        <dbReference type="EMBL" id="RHZ72257.1"/>
    </source>
</evidence>
<dbReference type="InterPro" id="IPR016139">
    <property type="entry name" value="Ribosome_inactivat_prot_sub2"/>
</dbReference>
<dbReference type="OrthoDB" id="2420863at2759"/>
<sequence>MTAIQDVIQEPSHTYYTKLRVINKTVRPLDVATFNDTERANVMKSKMTGRFFSVPAQNLYNANTNIVTETEVYNWMQGKYRETMIGNQRVSLKGYEKRIRPYVLSIVDEEVLLYLYYHLPSRLETRIRIANPNIVRCKKICTSPKKGANLFAPDNTINDFFTQLRIIWLESGESTSNFGNEINTSTSAIAYNDLSDPIAIHQFVENDLTKNYGRQSNHIKKEPFGQNNNTRSAKKYPSFVKKSKKVNNVYQSEPENSDDEEVVILKDNSDSEEEKEITSENESQSSQIRQNWPNPFEIDFLDIKEPNDVTMILCRIGDLIIPHAILDTSANNSLYTDNIPEYLGIKIDKKNVYKLTGAVGDFQSIGTSYNVPITIGTGEDSITVSENEQHHVRWDPIVKGKFTATHNGKTIIILLSTRKESRNAFNTEKLQVSEVNSKSHDSKNHLTACSTIKKNA</sequence>
<dbReference type="STRING" id="1348612.A0A397IBP0"/>
<feature type="region of interest" description="Disordered" evidence="1">
    <location>
        <begin position="216"/>
        <end position="237"/>
    </location>
</feature>
<comment type="caution">
    <text evidence="2">The sequence shown here is derived from an EMBL/GenBank/DDBJ whole genome shotgun (WGS) entry which is preliminary data.</text>
</comment>
<dbReference type="AlphaFoldDB" id="A0A397IBP0"/>
<name>A0A397IBP0_9GLOM</name>
<keyword evidence="3" id="KW-1185">Reference proteome</keyword>
<dbReference type="Proteomes" id="UP000266861">
    <property type="component" value="Unassembled WGS sequence"/>
</dbReference>
<reference evidence="2 3" key="1">
    <citation type="submission" date="2018-08" db="EMBL/GenBank/DDBJ databases">
        <title>Genome and evolution of the arbuscular mycorrhizal fungus Diversispora epigaea (formerly Glomus versiforme) and its bacterial endosymbionts.</title>
        <authorList>
            <person name="Sun X."/>
            <person name="Fei Z."/>
            <person name="Harrison M."/>
        </authorList>
    </citation>
    <scope>NUCLEOTIDE SEQUENCE [LARGE SCALE GENOMIC DNA]</scope>
    <source>
        <strain evidence="2 3">IT104</strain>
    </source>
</reference>
<organism evidence="2 3">
    <name type="scientific">Diversispora epigaea</name>
    <dbReference type="NCBI Taxonomy" id="1348612"/>
    <lineage>
        <taxon>Eukaryota</taxon>
        <taxon>Fungi</taxon>
        <taxon>Fungi incertae sedis</taxon>
        <taxon>Mucoromycota</taxon>
        <taxon>Glomeromycotina</taxon>
        <taxon>Glomeromycetes</taxon>
        <taxon>Diversisporales</taxon>
        <taxon>Diversisporaceae</taxon>
        <taxon>Diversispora</taxon>
    </lineage>
</organism>
<dbReference type="Gene3D" id="4.10.470.10">
    <property type="entry name" value="Ricin (A Subunit), domain 2"/>
    <property type="match status" value="1"/>
</dbReference>
<dbReference type="EMBL" id="PQFF01000225">
    <property type="protein sequence ID" value="RHZ72257.1"/>
    <property type="molecule type" value="Genomic_DNA"/>
</dbReference>